<evidence type="ECO:0000313" key="3">
    <source>
        <dbReference type="Proteomes" id="UP000003688"/>
    </source>
</evidence>
<dbReference type="RefSeq" id="WP_007417536.1">
    <property type="nucleotide sequence ID" value="NZ_ABOX02000043.1"/>
</dbReference>
<gene>
    <name evidence="2" type="ORF">Cflav_PD1089</name>
</gene>
<evidence type="ECO:0000256" key="1">
    <source>
        <dbReference type="SAM" id="Phobius"/>
    </source>
</evidence>
<evidence type="ECO:0000313" key="2">
    <source>
        <dbReference type="EMBL" id="EEF58466.1"/>
    </source>
</evidence>
<comment type="caution">
    <text evidence="2">The sequence shown here is derived from an EMBL/GenBank/DDBJ whole genome shotgun (WGS) entry which is preliminary data.</text>
</comment>
<sequence>MSPTRERNVIRMLHLVLSIPIVGFIYGPAATIPRAAWFTRFIAVPVVVISGIWLWQKPRVKRWIRGLRAGSGADRTN</sequence>
<proteinExistence type="predicted"/>
<name>B9XP00_PEDPL</name>
<dbReference type="EMBL" id="ABOX02000043">
    <property type="protein sequence ID" value="EEF58466.1"/>
    <property type="molecule type" value="Genomic_DNA"/>
</dbReference>
<protein>
    <submittedName>
        <fullName evidence="2">Uncharacterized protein</fullName>
    </submittedName>
</protein>
<dbReference type="OrthoDB" id="8244161at2"/>
<feature type="transmembrane region" description="Helical" evidence="1">
    <location>
        <begin position="35"/>
        <end position="55"/>
    </location>
</feature>
<organism evidence="2 3">
    <name type="scientific">Pedosphaera parvula (strain Ellin514)</name>
    <dbReference type="NCBI Taxonomy" id="320771"/>
    <lineage>
        <taxon>Bacteria</taxon>
        <taxon>Pseudomonadati</taxon>
        <taxon>Verrucomicrobiota</taxon>
        <taxon>Pedosphaerae</taxon>
        <taxon>Pedosphaerales</taxon>
        <taxon>Pedosphaeraceae</taxon>
        <taxon>Pedosphaera</taxon>
    </lineage>
</organism>
<dbReference type="STRING" id="320771.Cflav_PD1089"/>
<keyword evidence="1" id="KW-0472">Membrane</keyword>
<keyword evidence="1" id="KW-0812">Transmembrane</keyword>
<accession>B9XP00</accession>
<feature type="transmembrane region" description="Helical" evidence="1">
    <location>
        <begin position="12"/>
        <end position="29"/>
    </location>
</feature>
<reference evidence="2 3" key="1">
    <citation type="journal article" date="2011" name="J. Bacteriol.">
        <title>Genome sequence of 'Pedosphaera parvula' Ellin514, an aerobic Verrucomicrobial isolate from pasture soil.</title>
        <authorList>
            <person name="Kant R."/>
            <person name="van Passel M.W."/>
            <person name="Sangwan P."/>
            <person name="Palva A."/>
            <person name="Lucas S."/>
            <person name="Copeland A."/>
            <person name="Lapidus A."/>
            <person name="Glavina Del Rio T."/>
            <person name="Dalin E."/>
            <person name="Tice H."/>
            <person name="Bruce D."/>
            <person name="Goodwin L."/>
            <person name="Pitluck S."/>
            <person name="Chertkov O."/>
            <person name="Larimer F.W."/>
            <person name="Land M.L."/>
            <person name="Hauser L."/>
            <person name="Brettin T.S."/>
            <person name="Detter J.C."/>
            <person name="Han S."/>
            <person name="de Vos W.M."/>
            <person name="Janssen P.H."/>
            <person name="Smidt H."/>
        </authorList>
    </citation>
    <scope>NUCLEOTIDE SEQUENCE [LARGE SCALE GENOMIC DNA]</scope>
    <source>
        <strain evidence="2 3">Ellin514</strain>
    </source>
</reference>
<dbReference type="Proteomes" id="UP000003688">
    <property type="component" value="Unassembled WGS sequence"/>
</dbReference>
<keyword evidence="1" id="KW-1133">Transmembrane helix</keyword>
<keyword evidence="3" id="KW-1185">Reference proteome</keyword>
<dbReference type="AlphaFoldDB" id="B9XP00"/>